<dbReference type="RefSeq" id="WP_111322694.1">
    <property type="nucleotide sequence ID" value="NZ_BIFX01000001.1"/>
</dbReference>
<organism evidence="1 2">
    <name type="scientific">Thermosporothrix hazakensis</name>
    <dbReference type="NCBI Taxonomy" id="644383"/>
    <lineage>
        <taxon>Bacteria</taxon>
        <taxon>Bacillati</taxon>
        <taxon>Chloroflexota</taxon>
        <taxon>Ktedonobacteria</taxon>
        <taxon>Ktedonobacterales</taxon>
        <taxon>Thermosporotrichaceae</taxon>
        <taxon>Thermosporothrix</taxon>
    </lineage>
</organism>
<dbReference type="Proteomes" id="UP000248806">
    <property type="component" value="Unassembled WGS sequence"/>
</dbReference>
<evidence type="ECO:0000313" key="1">
    <source>
        <dbReference type="EMBL" id="PZW29370.1"/>
    </source>
</evidence>
<dbReference type="AlphaFoldDB" id="A0A326U5Z1"/>
<gene>
    <name evidence="1" type="ORF">EI42_02664</name>
</gene>
<evidence type="ECO:0000313" key="2">
    <source>
        <dbReference type="Proteomes" id="UP000248806"/>
    </source>
</evidence>
<comment type="caution">
    <text evidence="1">The sequence shown here is derived from an EMBL/GenBank/DDBJ whole genome shotgun (WGS) entry which is preliminary data.</text>
</comment>
<reference evidence="1 2" key="1">
    <citation type="submission" date="2018-06" db="EMBL/GenBank/DDBJ databases">
        <title>Genomic Encyclopedia of Archaeal and Bacterial Type Strains, Phase II (KMG-II): from individual species to whole genera.</title>
        <authorList>
            <person name="Goeker M."/>
        </authorList>
    </citation>
    <scope>NUCLEOTIDE SEQUENCE [LARGE SCALE GENOMIC DNA]</scope>
    <source>
        <strain evidence="1 2">ATCC BAA-1881</strain>
    </source>
</reference>
<dbReference type="EMBL" id="QKUF01000008">
    <property type="protein sequence ID" value="PZW29370.1"/>
    <property type="molecule type" value="Genomic_DNA"/>
</dbReference>
<accession>A0A326U5Z1</accession>
<sequence length="207" mass="23321">MQLLVKQTDIEEFEALWKIYVHYFGEEGMGWRENCLRFLQCAYCNWTLKDGDQVVGGFALHHLVPSFLDDILSGRRADNEVALHHMVPVEPGKPIRLYVAVMAIDATLPLHLKRLYAGCLTASFARIMLALRAMDIRLETIYGVAVTAEGNHILRRFGFVPLEGGIHQGLIRAYHFPVDARGVQRLEQISKLAPGVEVQMPVVEVAL</sequence>
<proteinExistence type="predicted"/>
<protein>
    <recommendedName>
        <fullName evidence="3">N-acetyltransferase domain-containing protein</fullName>
    </recommendedName>
</protein>
<name>A0A326U5Z1_THEHA</name>
<keyword evidence="2" id="KW-1185">Reference proteome</keyword>
<evidence type="ECO:0008006" key="3">
    <source>
        <dbReference type="Google" id="ProtNLM"/>
    </source>
</evidence>
<dbReference type="OrthoDB" id="146394at2"/>